<feature type="chain" id="PRO_5022692606" evidence="1">
    <location>
        <begin position="27"/>
        <end position="79"/>
    </location>
</feature>
<feature type="signal peptide" evidence="1">
    <location>
        <begin position="1"/>
        <end position="26"/>
    </location>
</feature>
<name>A0A5C6D1V7_9BACT</name>
<organism evidence="2 3">
    <name type="scientific">Novipirellula artificiosorum</name>
    <dbReference type="NCBI Taxonomy" id="2528016"/>
    <lineage>
        <taxon>Bacteria</taxon>
        <taxon>Pseudomonadati</taxon>
        <taxon>Planctomycetota</taxon>
        <taxon>Planctomycetia</taxon>
        <taxon>Pirellulales</taxon>
        <taxon>Pirellulaceae</taxon>
        <taxon>Novipirellula</taxon>
    </lineage>
</organism>
<evidence type="ECO:0000313" key="3">
    <source>
        <dbReference type="Proteomes" id="UP000319143"/>
    </source>
</evidence>
<keyword evidence="3" id="KW-1185">Reference proteome</keyword>
<dbReference type="AlphaFoldDB" id="A0A5C6D1V7"/>
<dbReference type="RefSeq" id="WP_146531048.1">
    <property type="nucleotide sequence ID" value="NZ_SJPV01000018.1"/>
</dbReference>
<evidence type="ECO:0000256" key="1">
    <source>
        <dbReference type="SAM" id="SignalP"/>
    </source>
</evidence>
<sequence length="79" mass="8189" precursor="true">MNRKHFMLSWRLALLLAVLAQASLLAADDARIACLRTVSLDALPQGIGASPRHASKAVPGCGSGVSIIGDAAIERIPPS</sequence>
<keyword evidence="1" id="KW-0732">Signal</keyword>
<evidence type="ECO:0000313" key="2">
    <source>
        <dbReference type="EMBL" id="TWU31163.1"/>
    </source>
</evidence>
<comment type="caution">
    <text evidence="2">The sequence shown here is derived from an EMBL/GenBank/DDBJ whole genome shotgun (WGS) entry which is preliminary data.</text>
</comment>
<reference evidence="2 3" key="1">
    <citation type="submission" date="2019-02" db="EMBL/GenBank/DDBJ databases">
        <title>Deep-cultivation of Planctomycetes and their phenomic and genomic characterization uncovers novel biology.</title>
        <authorList>
            <person name="Wiegand S."/>
            <person name="Jogler M."/>
            <person name="Boedeker C."/>
            <person name="Pinto D."/>
            <person name="Vollmers J."/>
            <person name="Rivas-Marin E."/>
            <person name="Kohn T."/>
            <person name="Peeters S.H."/>
            <person name="Heuer A."/>
            <person name="Rast P."/>
            <person name="Oberbeckmann S."/>
            <person name="Bunk B."/>
            <person name="Jeske O."/>
            <person name="Meyerdierks A."/>
            <person name="Storesund J.E."/>
            <person name="Kallscheuer N."/>
            <person name="Luecker S."/>
            <person name="Lage O.M."/>
            <person name="Pohl T."/>
            <person name="Merkel B.J."/>
            <person name="Hornburger P."/>
            <person name="Mueller R.-W."/>
            <person name="Bruemmer F."/>
            <person name="Labrenz M."/>
            <person name="Spormann A.M."/>
            <person name="Op Den Camp H."/>
            <person name="Overmann J."/>
            <person name="Amann R."/>
            <person name="Jetten M.S.M."/>
            <person name="Mascher T."/>
            <person name="Medema M.H."/>
            <person name="Devos D.P."/>
            <person name="Kaster A.-K."/>
            <person name="Ovreas L."/>
            <person name="Rohde M."/>
            <person name="Galperin M.Y."/>
            <person name="Jogler C."/>
        </authorList>
    </citation>
    <scope>NUCLEOTIDE SEQUENCE [LARGE SCALE GENOMIC DNA]</scope>
    <source>
        <strain evidence="2 3">Poly41</strain>
    </source>
</reference>
<accession>A0A5C6D1V7</accession>
<dbReference type="Proteomes" id="UP000319143">
    <property type="component" value="Unassembled WGS sequence"/>
</dbReference>
<protein>
    <submittedName>
        <fullName evidence="2">Uncharacterized protein</fullName>
    </submittedName>
</protein>
<gene>
    <name evidence="2" type="ORF">Poly41_63540</name>
</gene>
<dbReference type="EMBL" id="SJPV01000018">
    <property type="protein sequence ID" value="TWU31163.1"/>
    <property type="molecule type" value="Genomic_DNA"/>
</dbReference>
<proteinExistence type="predicted"/>